<gene>
    <name evidence="1" type="ORF">RHMOL_Rhmol08G0046000</name>
</gene>
<name>A0ACC0ML85_RHOML</name>
<protein>
    <submittedName>
        <fullName evidence="1">Uncharacterized protein</fullName>
    </submittedName>
</protein>
<accession>A0ACC0ML85</accession>
<dbReference type="EMBL" id="CM046395">
    <property type="protein sequence ID" value="KAI8541227.1"/>
    <property type="molecule type" value="Genomic_DNA"/>
</dbReference>
<reference evidence="1" key="1">
    <citation type="submission" date="2022-02" db="EMBL/GenBank/DDBJ databases">
        <title>Plant Genome Project.</title>
        <authorList>
            <person name="Zhang R.-G."/>
        </authorList>
    </citation>
    <scope>NUCLEOTIDE SEQUENCE</scope>
    <source>
        <strain evidence="1">AT1</strain>
    </source>
</reference>
<proteinExistence type="predicted"/>
<organism evidence="1 2">
    <name type="scientific">Rhododendron molle</name>
    <name type="common">Chinese azalea</name>
    <name type="synonym">Azalea mollis</name>
    <dbReference type="NCBI Taxonomy" id="49168"/>
    <lineage>
        <taxon>Eukaryota</taxon>
        <taxon>Viridiplantae</taxon>
        <taxon>Streptophyta</taxon>
        <taxon>Embryophyta</taxon>
        <taxon>Tracheophyta</taxon>
        <taxon>Spermatophyta</taxon>
        <taxon>Magnoliopsida</taxon>
        <taxon>eudicotyledons</taxon>
        <taxon>Gunneridae</taxon>
        <taxon>Pentapetalae</taxon>
        <taxon>asterids</taxon>
        <taxon>Ericales</taxon>
        <taxon>Ericaceae</taxon>
        <taxon>Ericoideae</taxon>
        <taxon>Rhodoreae</taxon>
        <taxon>Rhododendron</taxon>
    </lineage>
</organism>
<sequence>MARNFEKQSVGWNSTPPPASNQRQFAPNEGNKKDNSCFRCKKEGHWSKDCPMKSPNKGPPTPPPSTGDLHCRCGVHLAPQLSKANRLYYACPLRSVTGKGCNFFMWCEDVTCDVNSTVSRTPMCGGCSAGPCRMDPSRRFFVCPIKKGQGACSFVQPVDSTNNFVDERLLESTNDFLDDTLPDAQLVEATNDIWDGCPSSPPSTLTSCGDTSPSSRDMVEEGNSSHQGMEIESPVVDTPEHLQKLGTSFELLRPERVSLVDSQDQEDTPEEPLRRNCKRLRHGDPKVDSFDSLVIDSASDCWDMPQSKSMSLTTEKALRPCILTSGALIRRRQVKFLRQISSAGASLPGASSYGSSSALTTSRELLADYCVDSSANHDILGINFKGWCGRLVFPPSRSLTFPAPKPFFCGVFPCFDPISLPQDANIPFEIRSPLPVESGKQYLLAPFEPSAAVLSETSGLKSPSKHFQGKIMKESVIDKFKRAAASLREELLILLESMDFHDHASMLKESCSVFGALERLMVDYEPFKEKVMKYIGSAESLAQLELSIDNGDRSSRELFDSYNRKKQHLEVISHGHAQTLSDLEASNRHLQYLEQEASRLKDMLRCVEEELACCKVENMEIDTRFNEIAEDKLQLELNLQAAFNEAEEEKKVCQRREAERSAVKASFEEARSELRQSGNMLFLM</sequence>
<keyword evidence="2" id="KW-1185">Reference proteome</keyword>
<comment type="caution">
    <text evidence="1">The sequence shown here is derived from an EMBL/GenBank/DDBJ whole genome shotgun (WGS) entry which is preliminary data.</text>
</comment>
<dbReference type="Proteomes" id="UP001062846">
    <property type="component" value="Chromosome 8"/>
</dbReference>
<evidence type="ECO:0000313" key="2">
    <source>
        <dbReference type="Proteomes" id="UP001062846"/>
    </source>
</evidence>
<evidence type="ECO:0000313" key="1">
    <source>
        <dbReference type="EMBL" id="KAI8541227.1"/>
    </source>
</evidence>